<dbReference type="InterPro" id="IPR036890">
    <property type="entry name" value="HATPase_C_sf"/>
</dbReference>
<keyword evidence="6 11" id="KW-0418">Kinase</keyword>
<dbReference type="InterPro" id="IPR003594">
    <property type="entry name" value="HATPase_dom"/>
</dbReference>
<evidence type="ECO:0000313" key="12">
    <source>
        <dbReference type="Proteomes" id="UP001500212"/>
    </source>
</evidence>
<keyword evidence="9" id="KW-1133">Transmembrane helix</keyword>
<keyword evidence="9" id="KW-0812">Transmembrane</keyword>
<dbReference type="Pfam" id="PF02518">
    <property type="entry name" value="HATPase_c"/>
    <property type="match status" value="1"/>
</dbReference>
<keyword evidence="12" id="KW-1185">Reference proteome</keyword>
<keyword evidence="4" id="KW-0808">Transferase</keyword>
<dbReference type="InterPro" id="IPR011712">
    <property type="entry name" value="Sig_transdc_His_kin_sub3_dim/P"/>
</dbReference>
<feature type="transmembrane region" description="Helical" evidence="9">
    <location>
        <begin position="91"/>
        <end position="109"/>
    </location>
</feature>
<gene>
    <name evidence="11" type="ORF">GCM10023195_80540</name>
</gene>
<dbReference type="Proteomes" id="UP001500212">
    <property type="component" value="Unassembled WGS sequence"/>
</dbReference>
<evidence type="ECO:0000256" key="4">
    <source>
        <dbReference type="ARBA" id="ARBA00022679"/>
    </source>
</evidence>
<protein>
    <recommendedName>
        <fullName evidence="2">histidine kinase</fullName>
        <ecNumber evidence="2">2.7.13.3</ecNumber>
    </recommendedName>
</protein>
<dbReference type="CDD" id="cd16917">
    <property type="entry name" value="HATPase_UhpB-NarQ-NarX-like"/>
    <property type="match status" value="1"/>
</dbReference>
<evidence type="ECO:0000256" key="6">
    <source>
        <dbReference type="ARBA" id="ARBA00022777"/>
    </source>
</evidence>
<dbReference type="PANTHER" id="PTHR24421:SF10">
    <property type="entry name" value="NITRATE_NITRITE SENSOR PROTEIN NARQ"/>
    <property type="match status" value="1"/>
</dbReference>
<dbReference type="PANTHER" id="PTHR24421">
    <property type="entry name" value="NITRATE/NITRITE SENSOR PROTEIN NARX-RELATED"/>
    <property type="match status" value="1"/>
</dbReference>
<dbReference type="Gene3D" id="3.30.565.10">
    <property type="entry name" value="Histidine kinase-like ATPase, C-terminal domain"/>
    <property type="match status" value="1"/>
</dbReference>
<comment type="catalytic activity">
    <reaction evidence="1">
        <text>ATP + protein L-histidine = ADP + protein N-phospho-L-histidine.</text>
        <dbReference type="EC" id="2.7.13.3"/>
    </reaction>
</comment>
<dbReference type="Gene3D" id="1.20.5.1930">
    <property type="match status" value="1"/>
</dbReference>
<dbReference type="RefSeq" id="WP_345366196.1">
    <property type="nucleotide sequence ID" value="NZ_BAABHJ010000040.1"/>
</dbReference>
<accession>A0ABP8TWR8</accession>
<dbReference type="SUPFAM" id="SSF55874">
    <property type="entry name" value="ATPase domain of HSP90 chaperone/DNA topoisomerase II/histidine kinase"/>
    <property type="match status" value="1"/>
</dbReference>
<feature type="transmembrane region" description="Helical" evidence="9">
    <location>
        <begin position="40"/>
        <end position="57"/>
    </location>
</feature>
<keyword evidence="5" id="KW-0547">Nucleotide-binding</keyword>
<comment type="caution">
    <text evidence="11">The sequence shown here is derived from an EMBL/GenBank/DDBJ whole genome shotgun (WGS) entry which is preliminary data.</text>
</comment>
<evidence type="ECO:0000256" key="8">
    <source>
        <dbReference type="ARBA" id="ARBA00023012"/>
    </source>
</evidence>
<evidence type="ECO:0000259" key="10">
    <source>
        <dbReference type="SMART" id="SM00387"/>
    </source>
</evidence>
<evidence type="ECO:0000256" key="3">
    <source>
        <dbReference type="ARBA" id="ARBA00022553"/>
    </source>
</evidence>
<keyword evidence="8" id="KW-0902">Two-component regulatory system</keyword>
<evidence type="ECO:0000256" key="9">
    <source>
        <dbReference type="SAM" id="Phobius"/>
    </source>
</evidence>
<sequence>MDVLKPLARRAGTGAEVALGVAMAMMIALNALLVAKAGRGWLFSPGVGIVICATALLRGRNRTLAAVTGLALFGGAGLAITLGAIPPGPLFGGGLVGMLVLGAAAVRTLPPRRAAIVGVAGTLVIGISETAGPHGLFDNRVYWALAGATLWSAALAVGLYLRYLDFLHHETLATVRHEERLELARELHDVVAHHVTGMVVQAQAARFAGNDHAETLRSALGNIETTGTDTLAAIRQLVGLLRDPDDMSTVPPTPEPISKLVERFAEHGPAVDLRLPPGIPTSAWPPEVASTMYRVVQEALTNIARHASGARSVTVTVTHAPQQVSVEVTDNAPTTASRHSRPGGGYGLVGMRERVEALGGKLRAGPLPEAGWAVQASLPLPAPGRP</sequence>
<dbReference type="InterPro" id="IPR050482">
    <property type="entry name" value="Sensor_HK_TwoCompSys"/>
</dbReference>
<name>A0ABP8TWR8_9ACTN</name>
<dbReference type="Pfam" id="PF07730">
    <property type="entry name" value="HisKA_3"/>
    <property type="match status" value="1"/>
</dbReference>
<organism evidence="11 12">
    <name type="scientific">Actinoallomurus liliacearum</name>
    <dbReference type="NCBI Taxonomy" id="1080073"/>
    <lineage>
        <taxon>Bacteria</taxon>
        <taxon>Bacillati</taxon>
        <taxon>Actinomycetota</taxon>
        <taxon>Actinomycetes</taxon>
        <taxon>Streptosporangiales</taxon>
        <taxon>Thermomonosporaceae</taxon>
        <taxon>Actinoallomurus</taxon>
    </lineage>
</organism>
<feature type="transmembrane region" description="Helical" evidence="9">
    <location>
        <begin position="116"/>
        <end position="136"/>
    </location>
</feature>
<keyword evidence="9" id="KW-0472">Membrane</keyword>
<keyword evidence="3" id="KW-0597">Phosphoprotein</keyword>
<dbReference type="GO" id="GO:0016301">
    <property type="term" value="F:kinase activity"/>
    <property type="evidence" value="ECO:0007669"/>
    <property type="project" value="UniProtKB-KW"/>
</dbReference>
<dbReference type="EMBL" id="BAABHJ010000040">
    <property type="protein sequence ID" value="GAA4617987.1"/>
    <property type="molecule type" value="Genomic_DNA"/>
</dbReference>
<feature type="transmembrane region" description="Helical" evidence="9">
    <location>
        <begin position="64"/>
        <end position="85"/>
    </location>
</feature>
<keyword evidence="7" id="KW-0067">ATP-binding</keyword>
<evidence type="ECO:0000313" key="11">
    <source>
        <dbReference type="EMBL" id="GAA4617987.1"/>
    </source>
</evidence>
<feature type="transmembrane region" description="Helical" evidence="9">
    <location>
        <begin position="142"/>
        <end position="161"/>
    </location>
</feature>
<evidence type="ECO:0000256" key="1">
    <source>
        <dbReference type="ARBA" id="ARBA00000085"/>
    </source>
</evidence>
<dbReference type="EC" id="2.7.13.3" evidence="2"/>
<feature type="domain" description="Histidine kinase/HSP90-like ATPase" evidence="10">
    <location>
        <begin position="287"/>
        <end position="382"/>
    </location>
</feature>
<evidence type="ECO:0000256" key="2">
    <source>
        <dbReference type="ARBA" id="ARBA00012438"/>
    </source>
</evidence>
<proteinExistence type="predicted"/>
<dbReference type="SMART" id="SM00387">
    <property type="entry name" value="HATPase_c"/>
    <property type="match status" value="1"/>
</dbReference>
<evidence type="ECO:0000256" key="7">
    <source>
        <dbReference type="ARBA" id="ARBA00022840"/>
    </source>
</evidence>
<reference evidence="12" key="1">
    <citation type="journal article" date="2019" name="Int. J. Syst. Evol. Microbiol.">
        <title>The Global Catalogue of Microorganisms (GCM) 10K type strain sequencing project: providing services to taxonomists for standard genome sequencing and annotation.</title>
        <authorList>
            <consortium name="The Broad Institute Genomics Platform"/>
            <consortium name="The Broad Institute Genome Sequencing Center for Infectious Disease"/>
            <person name="Wu L."/>
            <person name="Ma J."/>
        </authorList>
    </citation>
    <scope>NUCLEOTIDE SEQUENCE [LARGE SCALE GENOMIC DNA]</scope>
    <source>
        <strain evidence="12">JCM 17938</strain>
    </source>
</reference>
<evidence type="ECO:0000256" key="5">
    <source>
        <dbReference type="ARBA" id="ARBA00022741"/>
    </source>
</evidence>
<feature type="transmembrane region" description="Helical" evidence="9">
    <location>
        <begin position="12"/>
        <end position="34"/>
    </location>
</feature>